<evidence type="ECO:0000256" key="1">
    <source>
        <dbReference type="SAM" id="Phobius"/>
    </source>
</evidence>
<dbReference type="EMBL" id="MU865299">
    <property type="protein sequence ID" value="KAK4230385.1"/>
    <property type="molecule type" value="Genomic_DNA"/>
</dbReference>
<keyword evidence="3" id="KW-1185">Reference proteome</keyword>
<dbReference type="Proteomes" id="UP001301958">
    <property type="component" value="Unassembled WGS sequence"/>
</dbReference>
<keyword evidence="1" id="KW-0472">Membrane</keyword>
<sequence length="161" mass="17699">MAPISANPPTTGHDGHKDYPDVSSVKCPNLVIFLMFLVCMVCMAMAIYQGDWGSWRQLERVKERRAEARRQRMAQGEGGLGITVPSNAKVVVATERTPLLLVVPPPATSSVYAVGFPSPALSGYSGTTEIPPLQEVSPDLEEARKRGRREFIRSLQRSFTL</sequence>
<gene>
    <name evidence="2" type="ORF">QBC38DRAFT_452312</name>
</gene>
<evidence type="ECO:0000313" key="3">
    <source>
        <dbReference type="Proteomes" id="UP001301958"/>
    </source>
</evidence>
<evidence type="ECO:0008006" key="4">
    <source>
        <dbReference type="Google" id="ProtNLM"/>
    </source>
</evidence>
<organism evidence="2 3">
    <name type="scientific">Podospora fimiseda</name>
    <dbReference type="NCBI Taxonomy" id="252190"/>
    <lineage>
        <taxon>Eukaryota</taxon>
        <taxon>Fungi</taxon>
        <taxon>Dikarya</taxon>
        <taxon>Ascomycota</taxon>
        <taxon>Pezizomycotina</taxon>
        <taxon>Sordariomycetes</taxon>
        <taxon>Sordariomycetidae</taxon>
        <taxon>Sordariales</taxon>
        <taxon>Podosporaceae</taxon>
        <taxon>Podospora</taxon>
    </lineage>
</organism>
<evidence type="ECO:0000313" key="2">
    <source>
        <dbReference type="EMBL" id="KAK4230385.1"/>
    </source>
</evidence>
<reference evidence="2" key="2">
    <citation type="submission" date="2023-05" db="EMBL/GenBank/DDBJ databases">
        <authorList>
            <consortium name="Lawrence Berkeley National Laboratory"/>
            <person name="Steindorff A."/>
            <person name="Hensen N."/>
            <person name="Bonometti L."/>
            <person name="Westerberg I."/>
            <person name="Brannstrom I.O."/>
            <person name="Guillou S."/>
            <person name="Cros-Aarteil S."/>
            <person name="Calhoun S."/>
            <person name="Haridas S."/>
            <person name="Kuo A."/>
            <person name="Mondo S."/>
            <person name="Pangilinan J."/>
            <person name="Riley R."/>
            <person name="Labutti K."/>
            <person name="Andreopoulos B."/>
            <person name="Lipzen A."/>
            <person name="Chen C."/>
            <person name="Yanf M."/>
            <person name="Daum C."/>
            <person name="Ng V."/>
            <person name="Clum A."/>
            <person name="Ohm R."/>
            <person name="Martin F."/>
            <person name="Silar P."/>
            <person name="Natvig D."/>
            <person name="Lalanne C."/>
            <person name="Gautier V."/>
            <person name="Ament-Velasquez S.L."/>
            <person name="Kruys A."/>
            <person name="Hutchinson M.I."/>
            <person name="Powell A.J."/>
            <person name="Barry K."/>
            <person name="Miller A.N."/>
            <person name="Grigoriev I.V."/>
            <person name="Debuchy R."/>
            <person name="Gladieux P."/>
            <person name="Thoren M.H."/>
            <person name="Johannesson H."/>
        </authorList>
    </citation>
    <scope>NUCLEOTIDE SEQUENCE</scope>
    <source>
        <strain evidence="2">CBS 990.96</strain>
    </source>
</reference>
<accession>A0AAN7BVL6</accession>
<feature type="transmembrane region" description="Helical" evidence="1">
    <location>
        <begin position="30"/>
        <end position="48"/>
    </location>
</feature>
<keyword evidence="1" id="KW-1133">Transmembrane helix</keyword>
<protein>
    <recommendedName>
        <fullName evidence="4">Transmembrane protein</fullName>
    </recommendedName>
</protein>
<dbReference type="AlphaFoldDB" id="A0AAN7BVL6"/>
<proteinExistence type="predicted"/>
<keyword evidence="1" id="KW-0812">Transmembrane</keyword>
<reference evidence="2" key="1">
    <citation type="journal article" date="2023" name="Mol. Phylogenet. Evol.">
        <title>Genome-scale phylogeny and comparative genomics of the fungal order Sordariales.</title>
        <authorList>
            <person name="Hensen N."/>
            <person name="Bonometti L."/>
            <person name="Westerberg I."/>
            <person name="Brannstrom I.O."/>
            <person name="Guillou S."/>
            <person name="Cros-Aarteil S."/>
            <person name="Calhoun S."/>
            <person name="Haridas S."/>
            <person name="Kuo A."/>
            <person name="Mondo S."/>
            <person name="Pangilinan J."/>
            <person name="Riley R."/>
            <person name="LaButti K."/>
            <person name="Andreopoulos B."/>
            <person name="Lipzen A."/>
            <person name="Chen C."/>
            <person name="Yan M."/>
            <person name="Daum C."/>
            <person name="Ng V."/>
            <person name="Clum A."/>
            <person name="Steindorff A."/>
            <person name="Ohm R.A."/>
            <person name="Martin F."/>
            <person name="Silar P."/>
            <person name="Natvig D.O."/>
            <person name="Lalanne C."/>
            <person name="Gautier V."/>
            <person name="Ament-Velasquez S.L."/>
            <person name="Kruys A."/>
            <person name="Hutchinson M.I."/>
            <person name="Powell A.J."/>
            <person name="Barry K."/>
            <person name="Miller A.N."/>
            <person name="Grigoriev I.V."/>
            <person name="Debuchy R."/>
            <person name="Gladieux P."/>
            <person name="Hiltunen Thoren M."/>
            <person name="Johannesson H."/>
        </authorList>
    </citation>
    <scope>NUCLEOTIDE SEQUENCE</scope>
    <source>
        <strain evidence="2">CBS 990.96</strain>
    </source>
</reference>
<comment type="caution">
    <text evidence="2">The sequence shown here is derived from an EMBL/GenBank/DDBJ whole genome shotgun (WGS) entry which is preliminary data.</text>
</comment>
<name>A0AAN7BVL6_9PEZI</name>